<reference evidence="2 3" key="1">
    <citation type="submission" date="2019-06" db="EMBL/GenBank/DDBJ databases">
        <title>Mycoplasma nasistruthionis sp. nov. str Ms03.</title>
        <authorList>
            <person name="Botes A."/>
        </authorList>
    </citation>
    <scope>NUCLEOTIDE SEQUENCE [LARGE SCALE GENOMIC DNA]</scope>
    <source>
        <strain evidence="2 3">Ms03</strain>
    </source>
</reference>
<proteinExistence type="predicted"/>
<dbReference type="EMBL" id="CP041147">
    <property type="protein sequence ID" value="QDF64730.1"/>
    <property type="molecule type" value="Genomic_DNA"/>
</dbReference>
<evidence type="ECO:0000313" key="3">
    <source>
        <dbReference type="Proteomes" id="UP000315201"/>
    </source>
</evidence>
<protein>
    <recommendedName>
        <fullName evidence="1">Cation-transporting P-type ATPase N-terminal domain-containing protein</fullName>
    </recommendedName>
</protein>
<name>A0A4Y6I603_9MOLU</name>
<dbReference type="SUPFAM" id="SSF81665">
    <property type="entry name" value="Calcium ATPase, transmembrane domain M"/>
    <property type="match status" value="1"/>
</dbReference>
<organism evidence="2 3">
    <name type="scientific">Mycoplasma nasistruthionis</name>
    <dbReference type="NCBI Taxonomy" id="353852"/>
    <lineage>
        <taxon>Bacteria</taxon>
        <taxon>Bacillati</taxon>
        <taxon>Mycoplasmatota</taxon>
        <taxon>Mollicutes</taxon>
        <taxon>Mycoplasmataceae</taxon>
        <taxon>Mycoplasma</taxon>
    </lineage>
</organism>
<dbReference type="Proteomes" id="UP000315201">
    <property type="component" value="Chromosome"/>
</dbReference>
<gene>
    <name evidence="2" type="ORF">FIV53_00075</name>
</gene>
<accession>A0A4Y6I603</accession>
<dbReference type="InterPro" id="IPR023298">
    <property type="entry name" value="ATPase_P-typ_TM_dom_sf"/>
</dbReference>
<dbReference type="AlphaFoldDB" id="A0A4Y6I603"/>
<dbReference type="Pfam" id="PF00690">
    <property type="entry name" value="Cation_ATPase_N"/>
    <property type="match status" value="1"/>
</dbReference>
<dbReference type="InterPro" id="IPR004014">
    <property type="entry name" value="ATPase_P-typ_cation-transptr_N"/>
</dbReference>
<evidence type="ECO:0000313" key="2">
    <source>
        <dbReference type="EMBL" id="QDF64730.1"/>
    </source>
</evidence>
<feature type="domain" description="Cation-transporting P-type ATPase N-terminal" evidence="1">
    <location>
        <begin position="10"/>
        <end position="41"/>
    </location>
</feature>
<dbReference type="RefSeq" id="WP_208664799.1">
    <property type="nucleotide sequence ID" value="NZ_CP041147.1"/>
</dbReference>
<sequence>MHTDIDSNFLKTGLSSSQVLKNQKHFGLNKIESKNVKAFFWFI</sequence>
<keyword evidence="3" id="KW-1185">Reference proteome</keyword>
<evidence type="ECO:0000259" key="1">
    <source>
        <dbReference type="Pfam" id="PF00690"/>
    </source>
</evidence>